<dbReference type="Pfam" id="PF10136">
    <property type="entry name" value="SpecificRecomb"/>
    <property type="match status" value="1"/>
</dbReference>
<comment type="caution">
    <text evidence="6">The sequence shown here is derived from an EMBL/GenBank/DDBJ whole genome shotgun (WGS) entry which is preliminary data.</text>
</comment>
<evidence type="ECO:0000256" key="4">
    <source>
        <dbReference type="ARBA" id="ARBA00023136"/>
    </source>
</evidence>
<feature type="transmembrane region" description="Helical" evidence="5">
    <location>
        <begin position="479"/>
        <end position="500"/>
    </location>
</feature>
<dbReference type="InterPro" id="IPR011385">
    <property type="entry name" value="Site-sp_rcmbase"/>
</dbReference>
<dbReference type="Proteomes" id="UP001484239">
    <property type="component" value="Unassembled WGS sequence"/>
</dbReference>
<evidence type="ECO:0000313" key="6">
    <source>
        <dbReference type="EMBL" id="MEK9499685.1"/>
    </source>
</evidence>
<evidence type="ECO:0000256" key="3">
    <source>
        <dbReference type="ARBA" id="ARBA00022989"/>
    </source>
</evidence>
<protein>
    <submittedName>
        <fullName evidence="6">Preprotein translocase subunit TatB</fullName>
    </submittedName>
</protein>
<dbReference type="EMBL" id="JBBHLI010000001">
    <property type="protein sequence ID" value="MEK9499685.1"/>
    <property type="molecule type" value="Genomic_DNA"/>
</dbReference>
<keyword evidence="4 5" id="KW-0472">Membrane</keyword>
<proteinExistence type="predicted"/>
<keyword evidence="2 5" id="KW-0812">Transmembrane</keyword>
<dbReference type="RefSeq" id="WP_405286254.1">
    <property type="nucleotide sequence ID" value="NZ_JBBHLI010000001.1"/>
</dbReference>
<dbReference type="PIRSF" id="PIRSF015380">
    <property type="entry name" value="Site-sp_rcmb"/>
    <property type="match status" value="1"/>
</dbReference>
<feature type="transmembrane region" description="Helical" evidence="5">
    <location>
        <begin position="343"/>
        <end position="365"/>
    </location>
</feature>
<gene>
    <name evidence="6" type="ORF">WI372_01655</name>
</gene>
<keyword evidence="3 5" id="KW-1133">Transmembrane helix</keyword>
<feature type="transmembrane region" description="Helical" evidence="5">
    <location>
        <begin position="371"/>
        <end position="393"/>
    </location>
</feature>
<evidence type="ECO:0000256" key="1">
    <source>
        <dbReference type="ARBA" id="ARBA00004141"/>
    </source>
</evidence>
<keyword evidence="7" id="KW-1185">Reference proteome</keyword>
<feature type="transmembrane region" description="Helical" evidence="5">
    <location>
        <begin position="539"/>
        <end position="558"/>
    </location>
</feature>
<organism evidence="6 7">
    <name type="scientific">Gaopeijia maritima</name>
    <dbReference type="NCBI Taxonomy" id="3119007"/>
    <lineage>
        <taxon>Bacteria</taxon>
        <taxon>Pseudomonadati</taxon>
        <taxon>Gemmatimonadota</taxon>
        <taxon>Longimicrobiia</taxon>
        <taxon>Gaopeijiales</taxon>
        <taxon>Gaopeijiaceae</taxon>
        <taxon>Gaopeijia</taxon>
    </lineage>
</organism>
<evidence type="ECO:0000256" key="2">
    <source>
        <dbReference type="ARBA" id="ARBA00022692"/>
    </source>
</evidence>
<evidence type="ECO:0000313" key="7">
    <source>
        <dbReference type="Proteomes" id="UP001484239"/>
    </source>
</evidence>
<dbReference type="Gene3D" id="1.20.1080.10">
    <property type="entry name" value="Glycerol uptake facilitator protein"/>
    <property type="match status" value="1"/>
</dbReference>
<feature type="transmembrane region" description="Helical" evidence="5">
    <location>
        <begin position="430"/>
        <end position="452"/>
    </location>
</feature>
<sequence length="656" mass="71341">MRYAHASRWSNRLVRVVATADEGRAREAVRLVVDGVRPSSEAGPDAATNLAALCEALETAPEARRTLARLVRELPSRTHAVPALTESGIPSNEGFVTELWSRIERRVLPPVPDPGDLRELVRALFPRRNDHLWVAGIPESDWRRLLTLLDVTAASFPGVGEELALSIRILAHHVSSLGLSPEITSRLPDLERIDSPFLHLGHEVLGYLESFDNDVEGDEEPLLEQALATVARCRAAVQRLRAEKHEHGTSLHLTSLSFRLLALIDRLDLLLHLTEPVERDFQGSAIRLCRELVQAEGTRDHLVPHLRSSADLLAFQMVEHAARKGSRYIASGRSEYGRFLRSSMGGGLIVALFAMAKVAMGAWTLPLGVEALLYGINYSLCFVLIYLTGATLATKQPAMTANTIARSLGEEGHDLSGLEELVVRVWRSQFVSFVGNLVVAFPVAILVALAVFELGGAPLAGPEKARSLLEGLHPWRSGALVYAGVAGVLLFLAGLVSGWVDNRLIYRRVPDRVAHHPLAVRAFGASGARRVADALGAKLGVVVGNVFLGFGLGSMGTLGEILGLPLDIRHIAFASAQFGSSLHVLDYQVETAFIAQIALGVALIGLVNFLVSFGLSLAVALESRGVTFGETRRLLVHLLARLRRRPLDWFFPPPAR</sequence>
<accession>A0ABU9E7U1</accession>
<evidence type="ECO:0000256" key="5">
    <source>
        <dbReference type="SAM" id="Phobius"/>
    </source>
</evidence>
<name>A0ABU9E7U1_9BACT</name>
<dbReference type="InterPro" id="IPR023271">
    <property type="entry name" value="Aquaporin-like"/>
</dbReference>
<reference evidence="6 7" key="1">
    <citation type="submission" date="2024-02" db="EMBL/GenBank/DDBJ databases">
        <title>A novel Gemmatimonadota bacterium.</title>
        <authorList>
            <person name="Du Z.-J."/>
            <person name="Ye Y.-Q."/>
        </authorList>
    </citation>
    <scope>NUCLEOTIDE SEQUENCE [LARGE SCALE GENOMIC DNA]</scope>
    <source>
        <strain evidence="6 7">DH-20</strain>
    </source>
</reference>
<comment type="subcellular location">
    <subcellularLocation>
        <location evidence="1">Membrane</location>
        <topology evidence="1">Multi-pass membrane protein</topology>
    </subcellularLocation>
</comment>
<feature type="transmembrane region" description="Helical" evidence="5">
    <location>
        <begin position="593"/>
        <end position="621"/>
    </location>
</feature>